<dbReference type="PROSITE" id="PS01137">
    <property type="entry name" value="TATD_1"/>
    <property type="match status" value="1"/>
</dbReference>
<evidence type="ECO:0000256" key="1">
    <source>
        <dbReference type="ARBA" id="ARBA00022723"/>
    </source>
</evidence>
<dbReference type="PANTHER" id="PTHR46124">
    <property type="entry name" value="D-AMINOACYL-TRNA DEACYLASE"/>
    <property type="match status" value="1"/>
</dbReference>
<dbReference type="CDD" id="cd01310">
    <property type="entry name" value="TatD_DNAse"/>
    <property type="match status" value="1"/>
</dbReference>
<keyword evidence="2 4" id="KW-0378">Hydrolase</keyword>
<dbReference type="FunFam" id="3.20.20.140:FF:000005">
    <property type="entry name" value="TatD family hydrolase"/>
    <property type="match status" value="1"/>
</dbReference>
<sequence length="271" mass="30940">MFIDTHAHLNFKAFDNDRSEVIKRSLEQDVWMINVSSNYKTSKLAVEIAQCYERGVFASVGLHPINCVIDLSQADEDRLEELDIEKYRKLAKEKGVVAVGEIGLDYWNEPKGKGKAKIFKEKQKEVFLVQLDLAKELGLPVILHCRKAHNEIIEIMCNFYAYAQKLHINGVVHCFTGNRGQAQKYLDMGLYLGFNGIIFKMDLDEVMKKIPLGKILIETDCPFLTPPALGGQRNEPVNVKYVAQRIAEIRNEPLEEIVRVTTENAKKLFQI</sequence>
<dbReference type="GO" id="GO:0004536">
    <property type="term" value="F:DNA nuclease activity"/>
    <property type="evidence" value="ECO:0007669"/>
    <property type="project" value="InterPro"/>
</dbReference>
<dbReference type="PANTHER" id="PTHR46124:SF2">
    <property type="entry name" value="D-AMINOACYL-TRNA DEACYLASE"/>
    <property type="match status" value="1"/>
</dbReference>
<dbReference type="GO" id="GO:0016788">
    <property type="term" value="F:hydrolase activity, acting on ester bonds"/>
    <property type="evidence" value="ECO:0007669"/>
    <property type="project" value="InterPro"/>
</dbReference>
<protein>
    <submittedName>
        <fullName evidence="4">Hydrolase TatD</fullName>
    </submittedName>
</protein>
<dbReference type="Proteomes" id="UP000229784">
    <property type="component" value="Unassembled WGS sequence"/>
</dbReference>
<dbReference type="InterPro" id="IPR001130">
    <property type="entry name" value="TatD-like"/>
</dbReference>
<feature type="binding site" evidence="3">
    <location>
        <position position="6"/>
    </location>
    <ligand>
        <name>a divalent metal cation</name>
        <dbReference type="ChEBI" id="CHEBI:60240"/>
        <label>1</label>
    </ligand>
</feature>
<gene>
    <name evidence="4" type="ORF">COT20_01300</name>
</gene>
<feature type="binding site" evidence="3">
    <location>
        <position position="220"/>
    </location>
    <ligand>
        <name>a divalent metal cation</name>
        <dbReference type="ChEBI" id="CHEBI:60240"/>
        <label>1</label>
    </ligand>
</feature>
<keyword evidence="1 3" id="KW-0479">Metal-binding</keyword>
<dbReference type="SUPFAM" id="SSF51556">
    <property type="entry name" value="Metallo-dependent hydrolases"/>
    <property type="match status" value="1"/>
</dbReference>
<dbReference type="InterPro" id="IPR018228">
    <property type="entry name" value="DNase_TatD-rel_CS"/>
</dbReference>
<dbReference type="EMBL" id="PEXQ01000033">
    <property type="protein sequence ID" value="PIU15738.1"/>
    <property type="molecule type" value="Genomic_DNA"/>
</dbReference>
<dbReference type="GO" id="GO:0046872">
    <property type="term" value="F:metal ion binding"/>
    <property type="evidence" value="ECO:0007669"/>
    <property type="project" value="UniProtKB-KW"/>
</dbReference>
<proteinExistence type="predicted"/>
<evidence type="ECO:0000313" key="5">
    <source>
        <dbReference type="Proteomes" id="UP000229784"/>
    </source>
</evidence>
<dbReference type="InterPro" id="IPR032466">
    <property type="entry name" value="Metal_Hydrolase"/>
</dbReference>
<dbReference type="Gene3D" id="3.20.20.140">
    <property type="entry name" value="Metal-dependent hydrolases"/>
    <property type="match status" value="1"/>
</dbReference>
<dbReference type="NCBIfam" id="TIGR00010">
    <property type="entry name" value="YchF/TatD family DNA exonuclease"/>
    <property type="match status" value="1"/>
</dbReference>
<evidence type="ECO:0000313" key="4">
    <source>
        <dbReference type="EMBL" id="PIU15738.1"/>
    </source>
</evidence>
<evidence type="ECO:0000256" key="3">
    <source>
        <dbReference type="PIRSR" id="PIRSR005902-1"/>
    </source>
</evidence>
<feature type="binding site" evidence="3">
    <location>
        <position position="173"/>
    </location>
    <ligand>
        <name>a divalent metal cation</name>
        <dbReference type="ChEBI" id="CHEBI:60240"/>
        <label>2</label>
    </ligand>
</feature>
<accession>A0A2M6XUL0</accession>
<dbReference type="InterPro" id="IPR015991">
    <property type="entry name" value="TatD/YcfH-like"/>
</dbReference>
<reference evidence="5" key="1">
    <citation type="submission" date="2017-09" db="EMBL/GenBank/DDBJ databases">
        <title>Depth-based differentiation of microbial function through sediment-hosted aquifers and enrichment of novel symbionts in the deep terrestrial subsurface.</title>
        <authorList>
            <person name="Probst A.J."/>
            <person name="Ladd B."/>
            <person name="Jarett J.K."/>
            <person name="Geller-Mcgrath D.E."/>
            <person name="Sieber C.M.K."/>
            <person name="Emerson J.B."/>
            <person name="Anantharaman K."/>
            <person name="Thomas B.C."/>
            <person name="Malmstrom R."/>
            <person name="Stieglmeier M."/>
            <person name="Klingl A."/>
            <person name="Woyke T."/>
            <person name="Ryan C.M."/>
            <person name="Banfield J.F."/>
        </authorList>
    </citation>
    <scope>NUCLEOTIDE SEQUENCE [LARGE SCALE GENOMIC DNA]</scope>
</reference>
<comment type="caution">
    <text evidence="4">The sequence shown here is derived from an EMBL/GenBank/DDBJ whole genome shotgun (WGS) entry which is preliminary data.</text>
</comment>
<feature type="binding site" evidence="3">
    <location>
        <position position="144"/>
    </location>
    <ligand>
        <name>a divalent metal cation</name>
        <dbReference type="ChEBI" id="CHEBI:60240"/>
        <label>2</label>
    </ligand>
</feature>
<feature type="binding site" evidence="3">
    <location>
        <position position="8"/>
    </location>
    <ligand>
        <name>a divalent metal cation</name>
        <dbReference type="ChEBI" id="CHEBI:60240"/>
        <label>1</label>
    </ligand>
</feature>
<evidence type="ECO:0000256" key="2">
    <source>
        <dbReference type="ARBA" id="ARBA00022801"/>
    </source>
</evidence>
<dbReference type="PIRSF" id="PIRSF005902">
    <property type="entry name" value="DNase_TatD"/>
    <property type="match status" value="1"/>
</dbReference>
<name>A0A2M6XUL0_9BACT</name>
<dbReference type="AlphaFoldDB" id="A0A2M6XUL0"/>
<organism evidence="4 5">
    <name type="scientific">bacterium (Candidatus Gribaldobacteria) CG08_land_8_20_14_0_20_39_15</name>
    <dbReference type="NCBI Taxonomy" id="2014273"/>
    <lineage>
        <taxon>Bacteria</taxon>
        <taxon>Candidatus Gribaldobacteria</taxon>
    </lineage>
</organism>
<dbReference type="Pfam" id="PF01026">
    <property type="entry name" value="TatD_DNase"/>
    <property type="match status" value="1"/>
</dbReference>
<feature type="binding site" evidence="3">
    <location>
        <position position="101"/>
    </location>
    <ligand>
        <name>a divalent metal cation</name>
        <dbReference type="ChEBI" id="CHEBI:60240"/>
        <label>1</label>
    </ligand>
</feature>